<dbReference type="Proteomes" id="UP001165085">
    <property type="component" value="Unassembled WGS sequence"/>
</dbReference>
<feature type="transmembrane region" description="Helical" evidence="1">
    <location>
        <begin position="272"/>
        <end position="294"/>
    </location>
</feature>
<evidence type="ECO:0000313" key="2">
    <source>
        <dbReference type="EMBL" id="GMH91807.1"/>
    </source>
</evidence>
<keyword evidence="1" id="KW-0812">Transmembrane</keyword>
<evidence type="ECO:0000313" key="3">
    <source>
        <dbReference type="Proteomes" id="UP001165085"/>
    </source>
</evidence>
<organism evidence="2 3">
    <name type="scientific">Triparma strigata</name>
    <dbReference type="NCBI Taxonomy" id="1606541"/>
    <lineage>
        <taxon>Eukaryota</taxon>
        <taxon>Sar</taxon>
        <taxon>Stramenopiles</taxon>
        <taxon>Ochrophyta</taxon>
        <taxon>Bolidophyceae</taxon>
        <taxon>Parmales</taxon>
        <taxon>Triparmaceae</taxon>
        <taxon>Triparma</taxon>
    </lineage>
</organism>
<name>A0A9W7BQD0_9STRA</name>
<dbReference type="EMBL" id="BRXY01000390">
    <property type="protein sequence ID" value="GMH91807.1"/>
    <property type="molecule type" value="Genomic_DNA"/>
</dbReference>
<sequence length="453" mass="51088">MILQLLVVALVQYRKKGMFRILKESLIVLMGSKAPVDAYRVAMGAEMETDAQFDPMTEMTFNKCIELFAESIPGIIIQLSAIVSTINSGENVTMTAYLSLAVSLMTTGFTSATISYDFDTDPQKRAFNPEFYGYVPDDGRKRAFLFATMMLLSSTQVLIKATMIVVLASIGSRFPVYYLLGDIAFYQMYKVARRDFTYWVPLEGVAGLVVSGLVRVVVKFVVDFAAIMHFRHPYELGGLYFSLNMFLPLLGLTVVLASDLVKDNLSESTVELLTSLVTVLGGSLTVLLGAFLLLMNKEYRHTFFSFDSGHKLTRRLFLEGDDVSKAQVFGSHEFQWTPIRDKVKAWVKEGWATWEEEKPEWFTDMWKASVPEDMIPMKVYGEEASGEVVDSDRVKINEPTKANGRRKSLLEGLLDGRRLSVYKDAKISPVQTEGANFDQEDFLRQMKRRGSIM</sequence>
<reference evidence="3" key="1">
    <citation type="journal article" date="2023" name="Commun. Biol.">
        <title>Genome analysis of Parmales, the sister group of diatoms, reveals the evolutionary specialization of diatoms from phago-mixotrophs to photoautotrophs.</title>
        <authorList>
            <person name="Ban H."/>
            <person name="Sato S."/>
            <person name="Yoshikawa S."/>
            <person name="Yamada K."/>
            <person name="Nakamura Y."/>
            <person name="Ichinomiya M."/>
            <person name="Sato N."/>
            <person name="Blanc-Mathieu R."/>
            <person name="Endo H."/>
            <person name="Kuwata A."/>
            <person name="Ogata H."/>
        </authorList>
    </citation>
    <scope>NUCLEOTIDE SEQUENCE [LARGE SCALE GENOMIC DNA]</scope>
    <source>
        <strain evidence="3">NIES 3701</strain>
    </source>
</reference>
<comment type="caution">
    <text evidence="2">The sequence shown here is derived from an EMBL/GenBank/DDBJ whole genome shotgun (WGS) entry which is preliminary data.</text>
</comment>
<dbReference type="OrthoDB" id="197540at2759"/>
<keyword evidence="1" id="KW-0472">Membrane</keyword>
<gene>
    <name evidence="2" type="ORF">TrST_g2648</name>
</gene>
<proteinExistence type="predicted"/>
<keyword evidence="1" id="KW-1133">Transmembrane helix</keyword>
<keyword evidence="3" id="KW-1185">Reference proteome</keyword>
<protein>
    <submittedName>
        <fullName evidence="2">Uncharacterized protein</fullName>
    </submittedName>
</protein>
<feature type="transmembrane region" description="Helical" evidence="1">
    <location>
        <begin position="239"/>
        <end position="260"/>
    </location>
</feature>
<evidence type="ECO:0000256" key="1">
    <source>
        <dbReference type="SAM" id="Phobius"/>
    </source>
</evidence>
<feature type="transmembrane region" description="Helical" evidence="1">
    <location>
        <begin position="157"/>
        <end position="178"/>
    </location>
</feature>
<feature type="transmembrane region" description="Helical" evidence="1">
    <location>
        <begin position="198"/>
        <end position="218"/>
    </location>
</feature>
<accession>A0A9W7BQD0</accession>
<dbReference type="AlphaFoldDB" id="A0A9W7BQD0"/>